<evidence type="ECO:0000259" key="1">
    <source>
        <dbReference type="Pfam" id="PF03417"/>
    </source>
</evidence>
<dbReference type="SUPFAM" id="SSF56235">
    <property type="entry name" value="N-terminal nucleophile aminohydrolases (Ntn hydrolases)"/>
    <property type="match status" value="1"/>
</dbReference>
<accession>A0A1F4VHR4</accession>
<dbReference type="InterPro" id="IPR029055">
    <property type="entry name" value="Ntn_hydrolases_N"/>
</dbReference>
<name>A0A1F4VHR4_UNCKA</name>
<organism evidence="2 3">
    <name type="scientific">candidate division WWE3 bacterium RIFCSPLOWO2_12_FULL_36_10</name>
    <dbReference type="NCBI Taxonomy" id="1802630"/>
    <lineage>
        <taxon>Bacteria</taxon>
        <taxon>Katanobacteria</taxon>
    </lineage>
</organism>
<dbReference type="Pfam" id="PF03417">
    <property type="entry name" value="AAT"/>
    <property type="match status" value="1"/>
</dbReference>
<dbReference type="EMBL" id="MEVN01000038">
    <property type="protein sequence ID" value="OGC56428.1"/>
    <property type="molecule type" value="Genomic_DNA"/>
</dbReference>
<dbReference type="NCBIfam" id="NF040521">
    <property type="entry name" value="C45_proenzyme"/>
    <property type="match status" value="1"/>
</dbReference>
<dbReference type="AlphaFoldDB" id="A0A1F4VHR4"/>
<feature type="domain" description="Peptidase C45 hydrolase" evidence="1">
    <location>
        <begin position="98"/>
        <end position="266"/>
    </location>
</feature>
<protein>
    <recommendedName>
        <fullName evidence="1">Peptidase C45 hydrolase domain-containing protein</fullName>
    </recommendedName>
</protein>
<comment type="caution">
    <text evidence="2">The sequence shown here is derived from an EMBL/GenBank/DDBJ whole genome shotgun (WGS) entry which is preliminary data.</text>
</comment>
<dbReference type="Gene3D" id="3.60.60.10">
    <property type="entry name" value="Penicillin V Acylase, Chain A"/>
    <property type="match status" value="1"/>
</dbReference>
<dbReference type="Proteomes" id="UP000177763">
    <property type="component" value="Unassembled WGS sequence"/>
</dbReference>
<evidence type="ECO:0000313" key="2">
    <source>
        <dbReference type="EMBL" id="OGC56428.1"/>
    </source>
</evidence>
<dbReference type="InterPro" id="IPR005079">
    <property type="entry name" value="Peptidase_C45_hydrolase"/>
</dbReference>
<evidence type="ECO:0000313" key="3">
    <source>
        <dbReference type="Proteomes" id="UP000177763"/>
    </source>
</evidence>
<gene>
    <name evidence="2" type="ORF">A3H26_01000</name>
</gene>
<sequence length="357" mass="40361">MENEFYKFAGTHKEIGEQVGELYNSWGRSGVRIPNNADDFFASQLNIYQKYFPQYLDYVEGLAVALGVEKEKALKSLLTIYLSDLKPESNKCSIFAVNNVNGVFVGRNYDWREASEPYSSVFRFDIKDGSSNSFYAISDMAIMIGPDEKVDRSRCVFITEDVWNDSGLYIGLSGAPYFKKVSGMSAPLIIQCAIENCKATEEAVTLISKIPCTESKIFTIADKQGNLAVIEKHVEFGSKVRTSTKTMISTNHYLHEDLLVENASIFRNVPFHSTFARYSYLDITLRKEFENVDFKKAFEIMSVAPVTQNWRGRESGDVVTTWRLALNLNNGDARIVFSPLTESKVEFDQVKLRADKG</sequence>
<dbReference type="InterPro" id="IPR047794">
    <property type="entry name" value="C45_proenzyme-like"/>
</dbReference>
<reference evidence="2 3" key="1">
    <citation type="journal article" date="2016" name="Nat. Commun.">
        <title>Thousands of microbial genomes shed light on interconnected biogeochemical processes in an aquifer system.</title>
        <authorList>
            <person name="Anantharaman K."/>
            <person name="Brown C.T."/>
            <person name="Hug L.A."/>
            <person name="Sharon I."/>
            <person name="Castelle C.J."/>
            <person name="Probst A.J."/>
            <person name="Thomas B.C."/>
            <person name="Singh A."/>
            <person name="Wilkins M.J."/>
            <person name="Karaoz U."/>
            <person name="Brodie E.L."/>
            <person name="Williams K.H."/>
            <person name="Hubbard S.S."/>
            <person name="Banfield J.F."/>
        </authorList>
    </citation>
    <scope>NUCLEOTIDE SEQUENCE [LARGE SCALE GENOMIC DNA]</scope>
</reference>
<proteinExistence type="predicted"/>
<dbReference type="STRING" id="1802630.A3H26_01000"/>